<dbReference type="RefSeq" id="WP_157859102.1">
    <property type="nucleotide sequence ID" value="NZ_JBIRWE010000009.1"/>
</dbReference>
<evidence type="ECO:0000313" key="3">
    <source>
        <dbReference type="Proteomes" id="UP001611548"/>
    </source>
</evidence>
<feature type="compositionally biased region" description="Low complexity" evidence="1">
    <location>
        <begin position="116"/>
        <end position="131"/>
    </location>
</feature>
<evidence type="ECO:0000256" key="1">
    <source>
        <dbReference type="SAM" id="MobiDB-lite"/>
    </source>
</evidence>
<gene>
    <name evidence="2" type="ORF">ACH429_20450</name>
</gene>
<reference evidence="2 3" key="1">
    <citation type="submission" date="2024-10" db="EMBL/GenBank/DDBJ databases">
        <title>The Natural Products Discovery Center: Release of the First 8490 Sequenced Strains for Exploring Actinobacteria Biosynthetic Diversity.</title>
        <authorList>
            <person name="Kalkreuter E."/>
            <person name="Kautsar S.A."/>
            <person name="Yang D."/>
            <person name="Bader C.D."/>
            <person name="Teijaro C.N."/>
            <person name="Fluegel L."/>
            <person name="Davis C.M."/>
            <person name="Simpson J.R."/>
            <person name="Lauterbach L."/>
            <person name="Steele A.D."/>
            <person name="Gui C."/>
            <person name="Meng S."/>
            <person name="Li G."/>
            <person name="Viehrig K."/>
            <person name="Ye F."/>
            <person name="Su P."/>
            <person name="Kiefer A.F."/>
            <person name="Nichols A."/>
            <person name="Cepeda A.J."/>
            <person name="Yan W."/>
            <person name="Fan B."/>
            <person name="Jiang Y."/>
            <person name="Adhikari A."/>
            <person name="Zheng C.-J."/>
            <person name="Schuster L."/>
            <person name="Cowan T.M."/>
            <person name="Smanski M.J."/>
            <person name="Chevrette M.G."/>
            <person name="De Carvalho L.P.S."/>
            <person name="Shen B."/>
        </authorList>
    </citation>
    <scope>NUCLEOTIDE SEQUENCE [LARGE SCALE GENOMIC DNA]</scope>
    <source>
        <strain evidence="2 3">NPDC020327</strain>
    </source>
</reference>
<dbReference type="Proteomes" id="UP001611548">
    <property type="component" value="Unassembled WGS sequence"/>
</dbReference>
<protein>
    <submittedName>
        <fullName evidence="2">Uncharacterized protein</fullName>
    </submittedName>
</protein>
<feature type="region of interest" description="Disordered" evidence="1">
    <location>
        <begin position="111"/>
        <end position="146"/>
    </location>
</feature>
<sequence length="725" mass="78150">MAGSAGQLVLRDEGSGKVLEVDTGGGSPCVRLLIKGDGEAFFVGELSAMLLVSTGRPWRPTHPGVRNAVVIRDGDRLVVRCSVGVLDAEIAFAFEEGLLCTEITWSRPAGPAVLTEPAGGAEGADPAASGGRAEEADPARRTGQPAAPLTDLAVGLLLELPGSSPEMVTLPQVLYRDNPSSDPTRTVPKLGTEPYGGVVVEEHRLPVPCVHTEWDGNAGGPRQLALYSLDPGDGSLGAVVRNGLLSLAALSGPVMLNGAPDIRYVHKGATAPCGDSAGYRQLGAEKGQFTTRHALDWGRPRRPGHGFRDMVHQGLRLYGPVGERPLSLDEIVRHKTMAMDRRWYERAGVAGYLKFPGPGHTPGFMYGWTGQCLKLAWCDARLGLEGGVPRRVDRCRRAVDFYLDGSGTGAPPGLRLSFHNVEDGSWSGFQRDGRTFVSARAYGDNLGDLADVIGLLGEHSQEVPGRWVEALREGADLVVRSTLPNGVLPLGWRLDGTPDPEPPGAAGLPCVLALLKTYGVTGDEQLLRHAAELVERYQRRHAEDFSLPFARATLDAVCEDKEAGIAFFLCAEALWSLTGEPRHREWAEAAADWLLTWVYQWNPEFPPGSPLRERGFSAVGWPGVSVQNHHLDVFFPAYELWRFGEEAGRPDYARLAELVLYAFGQGICTEPGAWDFAGPGEQGEGFYPTNWQVRGTSNTWNPSWVTAQVLSNALRMRGALAGGGR</sequence>
<accession>A0ABW7UYG2</accession>
<proteinExistence type="predicted"/>
<dbReference type="InterPro" id="IPR008928">
    <property type="entry name" value="6-hairpin_glycosidase_sf"/>
</dbReference>
<organism evidence="2 3">
    <name type="scientific">Streptomyces pathocidini</name>
    <dbReference type="NCBI Taxonomy" id="1650571"/>
    <lineage>
        <taxon>Bacteria</taxon>
        <taxon>Bacillati</taxon>
        <taxon>Actinomycetota</taxon>
        <taxon>Actinomycetes</taxon>
        <taxon>Kitasatosporales</taxon>
        <taxon>Streptomycetaceae</taxon>
        <taxon>Streptomyces</taxon>
    </lineage>
</organism>
<name>A0ABW7UYG2_9ACTN</name>
<evidence type="ECO:0000313" key="2">
    <source>
        <dbReference type="EMBL" id="MFI1966447.1"/>
    </source>
</evidence>
<keyword evidence="3" id="KW-1185">Reference proteome</keyword>
<dbReference type="SUPFAM" id="SSF48208">
    <property type="entry name" value="Six-hairpin glycosidases"/>
    <property type="match status" value="1"/>
</dbReference>
<dbReference type="EMBL" id="JBIRWE010000009">
    <property type="protein sequence ID" value="MFI1966447.1"/>
    <property type="molecule type" value="Genomic_DNA"/>
</dbReference>
<comment type="caution">
    <text evidence="2">The sequence shown here is derived from an EMBL/GenBank/DDBJ whole genome shotgun (WGS) entry which is preliminary data.</text>
</comment>